<dbReference type="Gene3D" id="3.30.40.10">
    <property type="entry name" value="Zinc/RING finger domain, C3HC4 (zinc finger)"/>
    <property type="match status" value="1"/>
</dbReference>
<dbReference type="EMBL" id="KK583196">
    <property type="protein sequence ID" value="KDO32204.1"/>
    <property type="molecule type" value="Genomic_DNA"/>
</dbReference>
<reference evidence="1 2" key="1">
    <citation type="journal article" date="2013" name="PLoS Genet.">
        <title>Distinctive expansion of potential virulence genes in the genome of the oomycete fish pathogen Saprolegnia parasitica.</title>
        <authorList>
            <person name="Jiang R.H."/>
            <person name="de Bruijn I."/>
            <person name="Haas B.J."/>
            <person name="Belmonte R."/>
            <person name="Lobach L."/>
            <person name="Christie J."/>
            <person name="van den Ackerveken G."/>
            <person name="Bottin A."/>
            <person name="Bulone V."/>
            <person name="Diaz-Moreno S.M."/>
            <person name="Dumas B."/>
            <person name="Fan L."/>
            <person name="Gaulin E."/>
            <person name="Govers F."/>
            <person name="Grenville-Briggs L.J."/>
            <person name="Horner N.R."/>
            <person name="Levin J.Z."/>
            <person name="Mammella M."/>
            <person name="Meijer H.J."/>
            <person name="Morris P."/>
            <person name="Nusbaum C."/>
            <person name="Oome S."/>
            <person name="Phillips A.J."/>
            <person name="van Rooyen D."/>
            <person name="Rzeszutek E."/>
            <person name="Saraiva M."/>
            <person name="Secombes C.J."/>
            <person name="Seidl M.F."/>
            <person name="Snel B."/>
            <person name="Stassen J.H."/>
            <person name="Sykes S."/>
            <person name="Tripathy S."/>
            <person name="van den Berg H."/>
            <person name="Vega-Arreguin J.C."/>
            <person name="Wawra S."/>
            <person name="Young S.K."/>
            <person name="Zeng Q."/>
            <person name="Dieguez-Uribeondo J."/>
            <person name="Russ C."/>
            <person name="Tyler B.M."/>
            <person name="van West P."/>
        </authorList>
    </citation>
    <scope>NUCLEOTIDE SEQUENCE [LARGE SCALE GENOMIC DNA]</scope>
    <source>
        <strain evidence="1 2">CBS 223.65</strain>
    </source>
</reference>
<proteinExistence type="predicted"/>
<dbReference type="GeneID" id="24125930"/>
<organism evidence="1 2">
    <name type="scientific">Saprolegnia parasitica (strain CBS 223.65)</name>
    <dbReference type="NCBI Taxonomy" id="695850"/>
    <lineage>
        <taxon>Eukaryota</taxon>
        <taxon>Sar</taxon>
        <taxon>Stramenopiles</taxon>
        <taxon>Oomycota</taxon>
        <taxon>Saprolegniomycetes</taxon>
        <taxon>Saprolegniales</taxon>
        <taxon>Saprolegniaceae</taxon>
        <taxon>Saprolegnia</taxon>
    </lineage>
</organism>
<dbReference type="Proteomes" id="UP000030745">
    <property type="component" value="Unassembled WGS sequence"/>
</dbReference>
<dbReference type="InterPro" id="IPR013083">
    <property type="entry name" value="Znf_RING/FYVE/PHD"/>
</dbReference>
<sequence>MSSLFPRASATRRSVVVATTLGTCVVCQQEAHTSVAWRHACSSTCCVKCLQFYVALKVSQGLVQSSQLTCPDPRCLTPLDHAEVQACTSDEVFALYQRTLRQETPLPGKAKSHFFQRKKALSSATSSAAASNMALPHFKDGDDQVSTLRTLHDPLLHRMSSRLDAPAPLLAQVGAATRFPQYYQGPLNL</sequence>
<dbReference type="VEuPathDB" id="FungiDB:SPRG_03421"/>
<protein>
    <submittedName>
        <fullName evidence="1">Uncharacterized protein</fullName>
    </submittedName>
</protein>
<evidence type="ECO:0000313" key="1">
    <source>
        <dbReference type="EMBL" id="KDO32204.1"/>
    </source>
</evidence>
<dbReference type="OrthoDB" id="10393833at2759"/>
<gene>
    <name evidence="1" type="ORF">SPRG_03421</name>
</gene>
<name>A0A067CNG3_SAPPC</name>
<keyword evidence="2" id="KW-1185">Reference proteome</keyword>
<dbReference type="SUPFAM" id="SSF57850">
    <property type="entry name" value="RING/U-box"/>
    <property type="match status" value="1"/>
</dbReference>
<dbReference type="OMA" id="KSHFFQR"/>
<evidence type="ECO:0000313" key="2">
    <source>
        <dbReference type="Proteomes" id="UP000030745"/>
    </source>
</evidence>
<dbReference type="AlphaFoldDB" id="A0A067CNG3"/>
<dbReference type="KEGG" id="spar:SPRG_03421"/>
<dbReference type="RefSeq" id="XP_012197384.1">
    <property type="nucleotide sequence ID" value="XM_012341994.1"/>
</dbReference>
<accession>A0A067CNG3</accession>